<gene>
    <name evidence="6" type="ORF">I9080_002285</name>
</gene>
<sequence>MEKKENNCEKLNNKIEKSFIINLLKLMRPKQWIKNFFVFGALIFSYSFLNLNKTIAALIAFILFCLISSTVYIMNDILDVEKDRVHPKKRFRPIASGAISIKQANIALVVLLAISMISSFMINKGLFFILVLYFINNIFYSFKIKNIVILDVISIAVGFILRVIAGGVAIDVSLSGWILLCTFFISLFLGFEKRRNEIIKLEGKANEHRKILDDYSDELLKQFSDITLTCTVISYAMYTFVAYENAYMMITNIFVVYGLFRYKYLSMKKGEGGSPTETVLTDKSIIIDVILWVITSIIILLYIV</sequence>
<dbReference type="CDD" id="cd13963">
    <property type="entry name" value="PT_UbiA_2"/>
    <property type="match status" value="1"/>
</dbReference>
<feature type="transmembrane region" description="Helical" evidence="5">
    <location>
        <begin position="32"/>
        <end position="49"/>
    </location>
</feature>
<reference evidence="6" key="1">
    <citation type="journal article" date="2018" name="Genome Biol.">
        <title>SKESA: strategic k-mer extension for scrupulous assemblies.</title>
        <authorList>
            <person name="Souvorov A."/>
            <person name="Agarwala R."/>
            <person name="Lipman D.J."/>
        </authorList>
    </citation>
    <scope>NUCLEOTIDE SEQUENCE</scope>
    <source>
        <strain evidence="6">C8</strain>
    </source>
</reference>
<dbReference type="PANTHER" id="PTHR42723:SF1">
    <property type="entry name" value="CHLOROPHYLL SYNTHASE, CHLOROPLASTIC"/>
    <property type="match status" value="1"/>
</dbReference>
<comment type="caution">
    <text evidence="6">The sequence shown here is derived from an EMBL/GenBank/DDBJ whole genome shotgun (WGS) entry which is preliminary data.</text>
</comment>
<dbReference type="InterPro" id="IPR050475">
    <property type="entry name" value="Prenyltransferase_related"/>
</dbReference>
<proteinExistence type="predicted"/>
<feature type="transmembrane region" description="Helical" evidence="5">
    <location>
        <begin position="246"/>
        <end position="264"/>
    </location>
</feature>
<feature type="transmembrane region" description="Helical" evidence="5">
    <location>
        <begin position="94"/>
        <end position="114"/>
    </location>
</feature>
<evidence type="ECO:0000256" key="2">
    <source>
        <dbReference type="ARBA" id="ARBA00022692"/>
    </source>
</evidence>
<evidence type="ECO:0000256" key="5">
    <source>
        <dbReference type="SAM" id="Phobius"/>
    </source>
</evidence>
<dbReference type="InterPro" id="IPR044878">
    <property type="entry name" value="UbiA_sf"/>
</dbReference>
<keyword evidence="6" id="KW-0808">Transferase</keyword>
<dbReference type="AlphaFoldDB" id="A0A8H9QYC3"/>
<keyword evidence="2 5" id="KW-0812">Transmembrane</keyword>
<comment type="subcellular location">
    <subcellularLocation>
        <location evidence="1">Membrane</location>
        <topology evidence="1">Multi-pass membrane protein</topology>
    </subcellularLocation>
</comment>
<evidence type="ECO:0000256" key="4">
    <source>
        <dbReference type="ARBA" id="ARBA00023136"/>
    </source>
</evidence>
<keyword evidence="6" id="KW-0328">Glycosyltransferase</keyword>
<dbReference type="EC" id="2.4.2.45" evidence="6"/>
<dbReference type="EMBL" id="DACTCB010000013">
    <property type="protein sequence ID" value="HAT4308470.1"/>
    <property type="molecule type" value="Genomic_DNA"/>
</dbReference>
<organism evidence="6">
    <name type="scientific">Clostridium perfringens</name>
    <dbReference type="NCBI Taxonomy" id="1502"/>
    <lineage>
        <taxon>Bacteria</taxon>
        <taxon>Bacillati</taxon>
        <taxon>Bacillota</taxon>
        <taxon>Clostridia</taxon>
        <taxon>Eubacteriales</taxon>
        <taxon>Clostridiaceae</taxon>
        <taxon>Clostridium</taxon>
    </lineage>
</organism>
<feature type="transmembrane region" description="Helical" evidence="5">
    <location>
        <begin position="55"/>
        <end position="74"/>
    </location>
</feature>
<reference evidence="6" key="2">
    <citation type="submission" date="2020-07" db="EMBL/GenBank/DDBJ databases">
        <authorList>
            <consortium name="NCBI Pathogen Detection Project"/>
        </authorList>
    </citation>
    <scope>NUCLEOTIDE SEQUENCE</scope>
    <source>
        <strain evidence="6">C8</strain>
    </source>
</reference>
<protein>
    <submittedName>
        <fullName evidence="6">Decaprenyl-phosphate phosphoribosyltransferase</fullName>
        <ecNumber evidence="6">2.4.2.45</ecNumber>
    </submittedName>
</protein>
<dbReference type="GO" id="GO:0016757">
    <property type="term" value="F:glycosyltransferase activity"/>
    <property type="evidence" value="ECO:0007669"/>
    <property type="project" value="UniProtKB-KW"/>
</dbReference>
<dbReference type="Proteomes" id="UP000859547">
    <property type="component" value="Unassembled WGS sequence"/>
</dbReference>
<dbReference type="NCBIfam" id="NF008977">
    <property type="entry name" value="PRK12324.1-2"/>
    <property type="match status" value="1"/>
</dbReference>
<dbReference type="GO" id="GO:0016020">
    <property type="term" value="C:membrane"/>
    <property type="evidence" value="ECO:0007669"/>
    <property type="project" value="UniProtKB-SubCell"/>
</dbReference>
<dbReference type="InterPro" id="IPR000537">
    <property type="entry name" value="UbiA_prenyltransferase"/>
</dbReference>
<dbReference type="GO" id="GO:0016765">
    <property type="term" value="F:transferase activity, transferring alkyl or aryl (other than methyl) groups"/>
    <property type="evidence" value="ECO:0007669"/>
    <property type="project" value="InterPro"/>
</dbReference>
<accession>A0A8H9QYC3</accession>
<feature type="transmembrane region" description="Helical" evidence="5">
    <location>
        <begin position="147"/>
        <end position="168"/>
    </location>
</feature>
<dbReference type="Pfam" id="PF01040">
    <property type="entry name" value="UbiA"/>
    <property type="match status" value="1"/>
</dbReference>
<evidence type="ECO:0000313" key="6">
    <source>
        <dbReference type="EMBL" id="HAT4308470.1"/>
    </source>
</evidence>
<dbReference type="Gene3D" id="1.10.357.140">
    <property type="entry name" value="UbiA prenyltransferase"/>
    <property type="match status" value="1"/>
</dbReference>
<feature type="transmembrane region" description="Helical" evidence="5">
    <location>
        <begin position="120"/>
        <end position="140"/>
    </location>
</feature>
<keyword evidence="4 5" id="KW-0472">Membrane</keyword>
<dbReference type="NCBIfam" id="NF008978">
    <property type="entry name" value="PRK12324.1-4"/>
    <property type="match status" value="1"/>
</dbReference>
<evidence type="ECO:0000256" key="3">
    <source>
        <dbReference type="ARBA" id="ARBA00022989"/>
    </source>
</evidence>
<feature type="transmembrane region" description="Helical" evidence="5">
    <location>
        <begin position="285"/>
        <end position="303"/>
    </location>
</feature>
<name>A0A8H9QYC3_CLOPF</name>
<keyword evidence="3 5" id="KW-1133">Transmembrane helix</keyword>
<feature type="transmembrane region" description="Helical" evidence="5">
    <location>
        <begin position="174"/>
        <end position="191"/>
    </location>
</feature>
<dbReference type="PANTHER" id="PTHR42723">
    <property type="entry name" value="CHLOROPHYLL SYNTHASE"/>
    <property type="match status" value="1"/>
</dbReference>
<evidence type="ECO:0000256" key="1">
    <source>
        <dbReference type="ARBA" id="ARBA00004141"/>
    </source>
</evidence>